<organism evidence="1 2">
    <name type="scientific">Roseovarius tolerans</name>
    <dbReference type="NCBI Taxonomy" id="74031"/>
    <lineage>
        <taxon>Bacteria</taxon>
        <taxon>Pseudomonadati</taxon>
        <taxon>Pseudomonadota</taxon>
        <taxon>Alphaproteobacteria</taxon>
        <taxon>Rhodobacterales</taxon>
        <taxon>Roseobacteraceae</taxon>
        <taxon>Roseovarius</taxon>
    </lineage>
</organism>
<sequence length="265" mass="27103">MPCTPVTVPGHFGEWIQGRLGPDGPVALITLACPALSARAPGTGIRLPALFDAARLDAFAAALGLDAPNWPALDCDMPLGAGAGASTACLVASARVLGHCGPPDALARACLAVEGASDPLMHAHPDRLLWASRRAEVLRDLPSLPDAEIVGGLWGDTERTDPCDENFPDISDLVAFWSGVAARGDLAALAGIASESARRSTAHRGPADPMLDLARDLGALGYARAHTGPARALIFTPGKVPNGAGAALKEAGLRDVLHFRTGGAA</sequence>
<dbReference type="AlphaFoldDB" id="A0A0L6CXS9"/>
<proteinExistence type="predicted"/>
<comment type="caution">
    <text evidence="1">The sequence shown here is derived from an EMBL/GenBank/DDBJ whole genome shotgun (WGS) entry which is preliminary data.</text>
</comment>
<protein>
    <recommendedName>
        <fullName evidence="3">Threonine kinase</fullName>
    </recommendedName>
</protein>
<keyword evidence="2" id="KW-1185">Reference proteome</keyword>
<reference evidence="2" key="1">
    <citation type="submission" date="2015-07" db="EMBL/GenBank/DDBJ databases">
        <title>Draft Genome Sequence of Roseovarius tolerans EL-164, a producer of N-Acylated Alanine Methyl Esters (NAMEs).</title>
        <authorList>
            <person name="Voget S."/>
            <person name="Bruns H."/>
            <person name="Wagner-Doebler I."/>
            <person name="Schulz S."/>
            <person name="Daniel R."/>
        </authorList>
    </citation>
    <scope>NUCLEOTIDE SEQUENCE [LARGE SCALE GENOMIC DNA]</scope>
    <source>
        <strain evidence="2">EL-164</strain>
    </source>
</reference>
<evidence type="ECO:0008006" key="3">
    <source>
        <dbReference type="Google" id="ProtNLM"/>
    </source>
</evidence>
<dbReference type="EMBL" id="LGVV01000010">
    <property type="protein sequence ID" value="KNX42303.1"/>
    <property type="molecule type" value="Genomic_DNA"/>
</dbReference>
<dbReference type="STRING" id="74031.SAMN04488077_10599"/>
<dbReference type="Proteomes" id="UP000037046">
    <property type="component" value="Unassembled WGS sequence"/>
</dbReference>
<evidence type="ECO:0000313" key="2">
    <source>
        <dbReference type="Proteomes" id="UP000037046"/>
    </source>
</evidence>
<evidence type="ECO:0000313" key="1">
    <source>
        <dbReference type="EMBL" id="KNX42303.1"/>
    </source>
</evidence>
<accession>A0A0L6CXS9</accession>
<name>A0A0L6CXS9_9RHOB</name>
<gene>
    <name evidence="1" type="ORF">ROTO_11770</name>
</gene>
<dbReference type="PATRIC" id="fig|74031.6.peg.1204"/>